<evidence type="ECO:0000313" key="1">
    <source>
        <dbReference type="EMBL" id="MCZ3844118.1"/>
    </source>
</evidence>
<protein>
    <submittedName>
        <fullName evidence="1">Uncharacterized protein</fullName>
    </submittedName>
</protein>
<organism evidence="1 2">
    <name type="scientific">Lactobacillus mulieris</name>
    <dbReference type="NCBI Taxonomy" id="2508708"/>
    <lineage>
        <taxon>Bacteria</taxon>
        <taxon>Bacillati</taxon>
        <taxon>Bacillota</taxon>
        <taxon>Bacilli</taxon>
        <taxon>Lactobacillales</taxon>
        <taxon>Lactobacillaceae</taxon>
        <taxon>Lactobacillus</taxon>
    </lineage>
</organism>
<dbReference type="Proteomes" id="UP001213015">
    <property type="component" value="Unassembled WGS sequence"/>
</dbReference>
<accession>A0AAP3M3U3</accession>
<dbReference type="RefSeq" id="WP_265669101.1">
    <property type="nucleotide sequence ID" value="NZ_JAKHKO010000001.1"/>
</dbReference>
<proteinExistence type="predicted"/>
<dbReference type="EMBL" id="JAKHLF010000001">
    <property type="protein sequence ID" value="MCZ3844118.1"/>
    <property type="molecule type" value="Genomic_DNA"/>
</dbReference>
<dbReference type="AlphaFoldDB" id="A0AAP3M3U3"/>
<comment type="caution">
    <text evidence="1">The sequence shown here is derived from an EMBL/GenBank/DDBJ whole genome shotgun (WGS) entry which is preliminary data.</text>
</comment>
<name>A0AAP3M3U3_9LACO</name>
<sequence>MSEFNKLVNDMAIDLQDKIVKEALQKSKTYASAVRYCDKYKPELPDSYNASTGEIVETLQRNICEDAKRQIRDLAMKQVIVK</sequence>
<reference evidence="1" key="1">
    <citation type="submission" date="2022-01" db="EMBL/GenBank/DDBJ databases">
        <title>VMRC isolate genome collection.</title>
        <authorList>
            <person name="France M."/>
            <person name="Rutt L."/>
            <person name="Humphrys M."/>
            <person name="Ravel J."/>
        </authorList>
    </citation>
    <scope>NUCLEOTIDE SEQUENCE</scope>
    <source>
        <strain evidence="1">C0127B5</strain>
    </source>
</reference>
<gene>
    <name evidence="1" type="ORF">L2422_01085</name>
</gene>
<evidence type="ECO:0000313" key="2">
    <source>
        <dbReference type="Proteomes" id="UP001213015"/>
    </source>
</evidence>